<organism evidence="1">
    <name type="scientific">Capsicum annuum</name>
    <name type="common">Capsicum pepper</name>
    <dbReference type="NCBI Taxonomy" id="4072"/>
    <lineage>
        <taxon>Eukaryota</taxon>
        <taxon>Viridiplantae</taxon>
        <taxon>Streptophyta</taxon>
        <taxon>Embryophyta</taxon>
        <taxon>Tracheophyta</taxon>
        <taxon>Spermatophyta</taxon>
        <taxon>Magnoliopsida</taxon>
        <taxon>eudicotyledons</taxon>
        <taxon>Gunneridae</taxon>
        <taxon>Pentapetalae</taxon>
        <taxon>asterids</taxon>
        <taxon>lamiids</taxon>
        <taxon>Solanales</taxon>
        <taxon>Solanaceae</taxon>
        <taxon>Solanoideae</taxon>
        <taxon>Capsiceae</taxon>
        <taxon>Capsicum</taxon>
    </lineage>
</organism>
<name>Q8LK34_CAPAN</name>
<proteinExistence type="predicted"/>
<accession>Q8LK34</accession>
<evidence type="ECO:0000313" key="1">
    <source>
        <dbReference type="EMBL" id="AAM95621.1"/>
    </source>
</evidence>
<protein>
    <submittedName>
        <fullName evidence="1">PR-protein</fullName>
    </submittedName>
</protein>
<reference evidence="1" key="1">
    <citation type="submission" date="2002-06" db="EMBL/GenBank/DDBJ databases">
        <authorList>
            <person name="Yi T.Y."/>
            <person name="Xie B.Y."/>
            <person name="Zhang B.X."/>
        </authorList>
    </citation>
    <scope>NUCLEOTIDE SEQUENCE</scope>
</reference>
<feature type="non-terminal residue" evidence="1">
    <location>
        <position position="90"/>
    </location>
</feature>
<dbReference type="AlphaFoldDB" id="Q8LK34"/>
<dbReference type="EMBL" id="AF525151">
    <property type="protein sequence ID" value="AAM95621.1"/>
    <property type="molecule type" value="Genomic_DNA"/>
</dbReference>
<sequence>MKSNIAESVNLLFGDEREFSTKALFEIINKMYGQFFIKRYVQFEDTRTLIVLKIKKIVSTNISIGNRLLSHQIVNYKFSITGHGDVLWKL</sequence>